<comment type="similarity">
    <text evidence="6">Belongs to the MT-A70-like family.</text>
</comment>
<dbReference type="AlphaFoldDB" id="A0A1Y2CIL9"/>
<dbReference type="PANTHER" id="PTHR12829:SF7">
    <property type="entry name" value="N6-ADENOSINE-METHYLTRANSFERASE CATALYTIC SUBUNIT"/>
    <property type="match status" value="1"/>
</dbReference>
<keyword evidence="3" id="KW-0808">Transferase</keyword>
<evidence type="ECO:0000256" key="6">
    <source>
        <dbReference type="PROSITE-ProRule" id="PRU00489"/>
    </source>
</evidence>
<evidence type="ECO:0000256" key="4">
    <source>
        <dbReference type="ARBA" id="ARBA00022691"/>
    </source>
</evidence>
<keyword evidence="4" id="KW-0949">S-adenosyl-L-methionine</keyword>
<reference evidence="7 8" key="1">
    <citation type="submission" date="2016-07" db="EMBL/GenBank/DDBJ databases">
        <title>Pervasive Adenine N6-methylation of Active Genes in Fungi.</title>
        <authorList>
            <consortium name="DOE Joint Genome Institute"/>
            <person name="Mondo S.J."/>
            <person name="Dannebaum R.O."/>
            <person name="Kuo R.C."/>
            <person name="Labutti K."/>
            <person name="Haridas S."/>
            <person name="Kuo A."/>
            <person name="Salamov A."/>
            <person name="Ahrendt S.R."/>
            <person name="Lipzen A."/>
            <person name="Sullivan W."/>
            <person name="Andreopoulos W.B."/>
            <person name="Clum A."/>
            <person name="Lindquist E."/>
            <person name="Daum C."/>
            <person name="Ramamoorthy G.K."/>
            <person name="Gryganskyi A."/>
            <person name="Culley D."/>
            <person name="Magnuson J.K."/>
            <person name="James T.Y."/>
            <person name="O'Malley M.A."/>
            <person name="Stajich J.E."/>
            <person name="Spatafora J.W."/>
            <person name="Visel A."/>
            <person name="Grigoriev I.V."/>
        </authorList>
    </citation>
    <scope>NUCLEOTIDE SEQUENCE [LARGE SCALE GENOMIC DNA]</scope>
    <source>
        <strain evidence="7 8">JEL800</strain>
    </source>
</reference>
<dbReference type="InterPro" id="IPR029063">
    <property type="entry name" value="SAM-dependent_MTases_sf"/>
</dbReference>
<evidence type="ECO:0000313" key="8">
    <source>
        <dbReference type="Proteomes" id="UP000193642"/>
    </source>
</evidence>
<evidence type="ECO:0000256" key="3">
    <source>
        <dbReference type="ARBA" id="ARBA00022679"/>
    </source>
</evidence>
<evidence type="ECO:0000313" key="7">
    <source>
        <dbReference type="EMBL" id="ORY46869.1"/>
    </source>
</evidence>
<gene>
    <name evidence="7" type="ORF">BCR33DRAFT_715281</name>
</gene>
<dbReference type="GO" id="GO:0001734">
    <property type="term" value="F:mRNA m(6)A methyltransferase activity"/>
    <property type="evidence" value="ECO:0007669"/>
    <property type="project" value="UniProtKB-EC"/>
</dbReference>
<dbReference type="GO" id="GO:0032259">
    <property type="term" value="P:methylation"/>
    <property type="evidence" value="ECO:0007669"/>
    <property type="project" value="UniProtKB-KW"/>
</dbReference>
<keyword evidence="2" id="KW-0489">Methyltransferase</keyword>
<dbReference type="STRING" id="329046.A0A1Y2CIL9"/>
<protein>
    <recommendedName>
        <fullName evidence="1">mRNA m(6)A methyltransferase</fullName>
        <ecNumber evidence="1">2.1.1.348</ecNumber>
    </recommendedName>
</protein>
<dbReference type="GO" id="GO:0005634">
    <property type="term" value="C:nucleus"/>
    <property type="evidence" value="ECO:0007669"/>
    <property type="project" value="TreeGrafter"/>
</dbReference>
<organism evidence="7 8">
    <name type="scientific">Rhizoclosmatium globosum</name>
    <dbReference type="NCBI Taxonomy" id="329046"/>
    <lineage>
        <taxon>Eukaryota</taxon>
        <taxon>Fungi</taxon>
        <taxon>Fungi incertae sedis</taxon>
        <taxon>Chytridiomycota</taxon>
        <taxon>Chytridiomycota incertae sedis</taxon>
        <taxon>Chytridiomycetes</taxon>
        <taxon>Chytridiales</taxon>
        <taxon>Chytriomycetaceae</taxon>
        <taxon>Rhizoclosmatium</taxon>
    </lineage>
</organism>
<name>A0A1Y2CIL9_9FUNG</name>
<evidence type="ECO:0000256" key="5">
    <source>
        <dbReference type="ARBA" id="ARBA00048957"/>
    </source>
</evidence>
<dbReference type="SUPFAM" id="SSF53335">
    <property type="entry name" value="S-adenosyl-L-methionine-dependent methyltransferases"/>
    <property type="match status" value="1"/>
</dbReference>
<dbReference type="PANTHER" id="PTHR12829">
    <property type="entry name" value="N6-ADENOSINE-METHYLTRANSFERASE"/>
    <property type="match status" value="1"/>
</dbReference>
<dbReference type="SMR" id="A0A1Y2CIL9"/>
<evidence type="ECO:0000256" key="1">
    <source>
        <dbReference type="ARBA" id="ARBA00012160"/>
    </source>
</evidence>
<accession>A0A1Y2CIL9</accession>
<sequence>MDPPWQLASNIPSRGVTISYSQLSDQSIQNMPIPLLQHSGFIFIWVINTKYVKAFEFLEKWGYQYCDDITWVKRTIHRRMAKGHGHYLQHAKESCIVGFKGNVQVPDGGVGSDVIYSERRGQSQKPTELYDLIEKLVPNGKYLEIFGRKNNLRNYWVTIGNEL</sequence>
<dbReference type="Proteomes" id="UP000193642">
    <property type="component" value="Unassembled WGS sequence"/>
</dbReference>
<proteinExistence type="inferred from homology"/>
<dbReference type="PROSITE" id="PS51143">
    <property type="entry name" value="MT_A70"/>
    <property type="match status" value="1"/>
</dbReference>
<comment type="catalytic activity">
    <reaction evidence="5">
        <text>an adenosine in mRNA + S-adenosyl-L-methionine = an N(6)-methyladenosine in mRNA + S-adenosyl-L-homocysteine + H(+)</text>
        <dbReference type="Rhea" id="RHEA:55584"/>
        <dbReference type="Rhea" id="RHEA-COMP:12414"/>
        <dbReference type="Rhea" id="RHEA-COMP:12417"/>
        <dbReference type="ChEBI" id="CHEBI:15378"/>
        <dbReference type="ChEBI" id="CHEBI:57856"/>
        <dbReference type="ChEBI" id="CHEBI:59789"/>
        <dbReference type="ChEBI" id="CHEBI:74411"/>
        <dbReference type="ChEBI" id="CHEBI:74449"/>
        <dbReference type="EC" id="2.1.1.348"/>
    </reaction>
</comment>
<dbReference type="EMBL" id="MCGO01000015">
    <property type="protein sequence ID" value="ORY46869.1"/>
    <property type="molecule type" value="Genomic_DNA"/>
</dbReference>
<dbReference type="Pfam" id="PF05063">
    <property type="entry name" value="MT-A70"/>
    <property type="match status" value="1"/>
</dbReference>
<dbReference type="OrthoDB" id="10262526at2759"/>
<evidence type="ECO:0000256" key="2">
    <source>
        <dbReference type="ARBA" id="ARBA00022603"/>
    </source>
</evidence>
<dbReference type="InterPro" id="IPR007757">
    <property type="entry name" value="MT-A70-like"/>
</dbReference>
<dbReference type="EC" id="2.1.1.348" evidence="1"/>
<comment type="caution">
    <text evidence="7">The sequence shown here is derived from an EMBL/GenBank/DDBJ whole genome shotgun (WGS) entry which is preliminary data.</text>
</comment>
<dbReference type="GO" id="GO:0036396">
    <property type="term" value="C:RNA N6-methyladenosine methyltransferase complex"/>
    <property type="evidence" value="ECO:0007669"/>
    <property type="project" value="TreeGrafter"/>
</dbReference>
<keyword evidence="8" id="KW-1185">Reference proteome</keyword>